<dbReference type="SUPFAM" id="SSF52540">
    <property type="entry name" value="P-loop containing nucleoside triphosphate hydrolases"/>
    <property type="match status" value="1"/>
</dbReference>
<dbReference type="AlphaFoldDB" id="A0A1D1VAG2"/>
<dbReference type="EMBL" id="BDGG01000004">
    <property type="protein sequence ID" value="GAU97082.1"/>
    <property type="molecule type" value="Genomic_DNA"/>
</dbReference>
<dbReference type="PRINTS" id="PR00449">
    <property type="entry name" value="RASTRNSFRMNG"/>
</dbReference>
<comment type="similarity">
    <text evidence="1">Belongs to the small GTPase superfamily. Rab family.</text>
</comment>
<proteinExistence type="inferred from homology"/>
<dbReference type="Gene3D" id="3.40.50.300">
    <property type="entry name" value="P-loop containing nucleotide triphosphate hydrolases"/>
    <property type="match status" value="1"/>
</dbReference>
<dbReference type="STRING" id="947166.A0A1D1VAG2"/>
<keyword evidence="2" id="KW-0547">Nucleotide-binding</keyword>
<comment type="caution">
    <text evidence="3">The sequence shown here is derived from an EMBL/GenBank/DDBJ whole genome shotgun (WGS) entry which is preliminary data.</text>
</comment>
<protein>
    <submittedName>
        <fullName evidence="3">Uncharacterized protein</fullName>
    </submittedName>
</protein>
<evidence type="ECO:0000256" key="2">
    <source>
        <dbReference type="ARBA" id="ARBA00022741"/>
    </source>
</evidence>
<accession>A0A1D1VAG2</accession>
<dbReference type="InterPro" id="IPR027417">
    <property type="entry name" value="P-loop_NTPase"/>
</dbReference>
<dbReference type="Pfam" id="PF08477">
    <property type="entry name" value="Roc"/>
    <property type="match status" value="1"/>
</dbReference>
<evidence type="ECO:0000313" key="4">
    <source>
        <dbReference type="Proteomes" id="UP000186922"/>
    </source>
</evidence>
<name>A0A1D1VAG2_RAMVA</name>
<dbReference type="GO" id="GO:0000166">
    <property type="term" value="F:nucleotide binding"/>
    <property type="evidence" value="ECO:0007669"/>
    <property type="project" value="UniProtKB-KW"/>
</dbReference>
<evidence type="ECO:0000256" key="1">
    <source>
        <dbReference type="ARBA" id="ARBA00006270"/>
    </source>
</evidence>
<organism evidence="3 4">
    <name type="scientific">Ramazzottius varieornatus</name>
    <name type="common">Water bear</name>
    <name type="synonym">Tardigrade</name>
    <dbReference type="NCBI Taxonomy" id="947166"/>
    <lineage>
        <taxon>Eukaryota</taxon>
        <taxon>Metazoa</taxon>
        <taxon>Ecdysozoa</taxon>
        <taxon>Tardigrada</taxon>
        <taxon>Eutardigrada</taxon>
        <taxon>Parachela</taxon>
        <taxon>Hypsibioidea</taxon>
        <taxon>Ramazzottiidae</taxon>
        <taxon>Ramazzottius</taxon>
    </lineage>
</organism>
<dbReference type="OrthoDB" id="9989112at2759"/>
<dbReference type="PANTHER" id="PTHR47978">
    <property type="match status" value="1"/>
</dbReference>
<dbReference type="Proteomes" id="UP000186922">
    <property type="component" value="Unassembled WGS sequence"/>
</dbReference>
<evidence type="ECO:0000313" key="3">
    <source>
        <dbReference type="EMBL" id="GAU97082.1"/>
    </source>
</evidence>
<keyword evidence="4" id="KW-1185">Reference proteome</keyword>
<dbReference type="SMART" id="SM00175">
    <property type="entry name" value="RAB"/>
    <property type="match status" value="1"/>
</dbReference>
<dbReference type="PROSITE" id="PS51419">
    <property type="entry name" value="RAB"/>
    <property type="match status" value="1"/>
</dbReference>
<gene>
    <name evidence="3" type="primary">RvY_08439</name>
    <name evidence="3" type="synonym">RvY_08439.5</name>
    <name evidence="3" type="ORF">RvY_08439-5</name>
</gene>
<sequence length="102" mass="11304">MDGFDSYDRPGESQSEPVLKIVILGEPGVGKSSLIQRFLEDRFSCDSIQTSGVEFHRKRLTFPGHVDVSLHIWDTGGSGTLASPMLRSYLHEAHVRSRVCAT</sequence>
<reference evidence="3 4" key="1">
    <citation type="journal article" date="2016" name="Nat. Commun.">
        <title>Extremotolerant tardigrade genome and improved radiotolerance of human cultured cells by tardigrade-unique protein.</title>
        <authorList>
            <person name="Hashimoto T."/>
            <person name="Horikawa D.D."/>
            <person name="Saito Y."/>
            <person name="Kuwahara H."/>
            <person name="Kozuka-Hata H."/>
            <person name="Shin-I T."/>
            <person name="Minakuchi Y."/>
            <person name="Ohishi K."/>
            <person name="Motoyama A."/>
            <person name="Aizu T."/>
            <person name="Enomoto A."/>
            <person name="Kondo K."/>
            <person name="Tanaka S."/>
            <person name="Hara Y."/>
            <person name="Koshikawa S."/>
            <person name="Sagara H."/>
            <person name="Miura T."/>
            <person name="Yokobori S."/>
            <person name="Miyagawa K."/>
            <person name="Suzuki Y."/>
            <person name="Kubo T."/>
            <person name="Oyama M."/>
            <person name="Kohara Y."/>
            <person name="Fujiyama A."/>
            <person name="Arakawa K."/>
            <person name="Katayama T."/>
            <person name="Toyoda A."/>
            <person name="Kunieda T."/>
        </authorList>
    </citation>
    <scope>NUCLEOTIDE SEQUENCE [LARGE SCALE GENOMIC DNA]</scope>
    <source>
        <strain evidence="3 4">YOKOZUNA-1</strain>
    </source>
</reference>